<organism evidence="2 3">
    <name type="scientific">Myotis davidii</name>
    <name type="common">David's myotis</name>
    <dbReference type="NCBI Taxonomy" id="225400"/>
    <lineage>
        <taxon>Eukaryota</taxon>
        <taxon>Metazoa</taxon>
        <taxon>Chordata</taxon>
        <taxon>Craniata</taxon>
        <taxon>Vertebrata</taxon>
        <taxon>Euteleostomi</taxon>
        <taxon>Mammalia</taxon>
        <taxon>Eutheria</taxon>
        <taxon>Laurasiatheria</taxon>
        <taxon>Chiroptera</taxon>
        <taxon>Yangochiroptera</taxon>
        <taxon>Vespertilionidae</taxon>
        <taxon>Myotis</taxon>
    </lineage>
</organism>
<gene>
    <name evidence="2" type="ORF">MDA_GLEAN10023539</name>
</gene>
<feature type="region of interest" description="Disordered" evidence="1">
    <location>
        <begin position="124"/>
        <end position="143"/>
    </location>
</feature>
<name>L5M096_MYODS</name>
<evidence type="ECO:0000256" key="1">
    <source>
        <dbReference type="SAM" id="MobiDB-lite"/>
    </source>
</evidence>
<evidence type="ECO:0000313" key="3">
    <source>
        <dbReference type="Proteomes" id="UP000010556"/>
    </source>
</evidence>
<keyword evidence="3" id="KW-1185">Reference proteome</keyword>
<evidence type="ECO:0000313" key="2">
    <source>
        <dbReference type="EMBL" id="ELK31742.1"/>
    </source>
</evidence>
<reference evidence="3" key="1">
    <citation type="journal article" date="2013" name="Science">
        <title>Comparative analysis of bat genomes provides insight into the evolution of flight and immunity.</title>
        <authorList>
            <person name="Zhang G."/>
            <person name="Cowled C."/>
            <person name="Shi Z."/>
            <person name="Huang Z."/>
            <person name="Bishop-Lilly K.A."/>
            <person name="Fang X."/>
            <person name="Wynne J.W."/>
            <person name="Xiong Z."/>
            <person name="Baker M.L."/>
            <person name="Zhao W."/>
            <person name="Tachedjian M."/>
            <person name="Zhu Y."/>
            <person name="Zhou P."/>
            <person name="Jiang X."/>
            <person name="Ng J."/>
            <person name="Yang L."/>
            <person name="Wu L."/>
            <person name="Xiao J."/>
            <person name="Feng Y."/>
            <person name="Chen Y."/>
            <person name="Sun X."/>
            <person name="Zhang Y."/>
            <person name="Marsh G.A."/>
            <person name="Crameri G."/>
            <person name="Broder C.C."/>
            <person name="Frey K.G."/>
            <person name="Wang L.F."/>
            <person name="Wang J."/>
        </authorList>
    </citation>
    <scope>NUCLEOTIDE SEQUENCE [LARGE SCALE GENOMIC DNA]</scope>
</reference>
<protein>
    <submittedName>
        <fullName evidence="2">Uncharacterized protein</fullName>
    </submittedName>
</protein>
<dbReference type="EMBL" id="KB105949">
    <property type="protein sequence ID" value="ELK31742.1"/>
    <property type="molecule type" value="Genomic_DNA"/>
</dbReference>
<sequence>MVAESSGAFGSLAILCRSLPPGPPTSPLPTDVSPHDLQGQTDWSWDGQPGHPTCPSLPSGLSVKLSDQILDFNDEDLEIDREGQNPEAEGEVGCKRKKGWTQGIWIREQRERHNQPGLPTAHTAREIRAGNMSKRKRGEQGTGGLTCPASCLAPGSVTTTHPPAWIVASEAGLSVDEAGKGKGQDQIACTARLTPVLRHRTARSGTFLWILPDALTSSKSAKVLLEAYRQRYELLLIKRSPHNDNTQ</sequence>
<dbReference type="Proteomes" id="UP000010556">
    <property type="component" value="Unassembled WGS sequence"/>
</dbReference>
<proteinExistence type="predicted"/>
<accession>L5M096</accession>
<dbReference type="AlphaFoldDB" id="L5M096"/>